<reference evidence="1" key="1">
    <citation type="journal article" date="2021" name="ISME J.">
        <title>Mercury methylation by metabolically versatile and cosmopolitan marine bacteria.</title>
        <authorList>
            <person name="Lin H."/>
            <person name="Ascher D.B."/>
            <person name="Myung Y."/>
            <person name="Lamborg C.H."/>
            <person name="Hallam S.J."/>
            <person name="Gionfriddo C.M."/>
            <person name="Holt K.E."/>
            <person name="Moreau J.W."/>
        </authorList>
    </citation>
    <scope>NUCLEOTIDE SEQUENCE</scope>
    <source>
        <strain evidence="1">SI075_bin30</strain>
    </source>
</reference>
<organism evidence="1 2">
    <name type="scientific">Candidatus Iainarchaeum sp</name>
    <dbReference type="NCBI Taxonomy" id="3101447"/>
    <lineage>
        <taxon>Archaea</taxon>
        <taxon>Candidatus Iainarchaeota</taxon>
        <taxon>Candidatus Iainarchaeia</taxon>
        <taxon>Candidatus Iainarchaeales</taxon>
        <taxon>Candidatus Iainarchaeaceae</taxon>
        <taxon>Candidatus Iainarchaeum</taxon>
    </lineage>
</organism>
<protein>
    <submittedName>
        <fullName evidence="1">Uncharacterized protein</fullName>
    </submittedName>
</protein>
<sequence>MVRAKNNNGASVPRKTVIKKNRTRITAKASRLKRAKLNQSVRYKEYVRACEPIKPGRYSSYYKFDISRWPPAIFAPTLVEKKYLGSTQGSPLMDIMKISEAAVLKMPQDVPQIKLIPKNKLVAHYKEKARWIDNPKNQKLFDNAVDARYGPVAKQRQSMLIGLRNNLATIDWIEHNYGVKININPKTLKWLGKVV</sequence>
<comment type="caution">
    <text evidence="1">The sequence shown here is derived from an EMBL/GenBank/DDBJ whole genome shotgun (WGS) entry which is preliminary data.</text>
</comment>
<dbReference type="EMBL" id="JABJNZ010000021">
    <property type="protein sequence ID" value="MBT4870191.1"/>
    <property type="molecule type" value="Genomic_DNA"/>
</dbReference>
<evidence type="ECO:0000313" key="1">
    <source>
        <dbReference type="EMBL" id="MBT4870191.1"/>
    </source>
</evidence>
<name>A0A8T5GDZ8_9ARCH</name>
<proteinExistence type="predicted"/>
<accession>A0A8T5GDZ8</accession>
<dbReference type="Proteomes" id="UP000722459">
    <property type="component" value="Unassembled WGS sequence"/>
</dbReference>
<evidence type="ECO:0000313" key="2">
    <source>
        <dbReference type="Proteomes" id="UP000722459"/>
    </source>
</evidence>
<dbReference type="AlphaFoldDB" id="A0A8T5GDZ8"/>
<gene>
    <name evidence="1" type="ORF">HON47_01300</name>
</gene>